<dbReference type="RefSeq" id="WP_107325576.1">
    <property type="nucleotide sequence ID" value="NZ_NHSP01000056.1"/>
</dbReference>
<evidence type="ECO:0000313" key="4">
    <source>
        <dbReference type="EMBL" id="PTE16881.1"/>
    </source>
</evidence>
<protein>
    <submittedName>
        <fullName evidence="4">Terminase</fullName>
    </submittedName>
</protein>
<dbReference type="AlphaFoldDB" id="A0A2T4JG50"/>
<name>A0A2T4JG50_9RHOB</name>
<proteinExistence type="predicted"/>
<organism evidence="4 5">
    <name type="scientific">Phaeovulum veldkampii DSM 11550</name>
    <dbReference type="NCBI Taxonomy" id="1185920"/>
    <lineage>
        <taxon>Bacteria</taxon>
        <taxon>Pseudomonadati</taxon>
        <taxon>Pseudomonadota</taxon>
        <taxon>Alphaproteobacteria</taxon>
        <taxon>Rhodobacterales</taxon>
        <taxon>Paracoccaceae</taxon>
        <taxon>Phaeovulum</taxon>
    </lineage>
</organism>
<comment type="caution">
    <text evidence="4">The sequence shown here is derived from an EMBL/GenBank/DDBJ whole genome shotgun (WGS) entry which is preliminary data.</text>
</comment>
<keyword evidence="5" id="KW-1185">Reference proteome</keyword>
<dbReference type="OrthoDB" id="5181253at2"/>
<dbReference type="InterPro" id="IPR046454">
    <property type="entry name" value="GpA_endonuclease"/>
</dbReference>
<evidence type="ECO:0000256" key="1">
    <source>
        <dbReference type="SAM" id="MobiDB-lite"/>
    </source>
</evidence>
<dbReference type="Proteomes" id="UP000241899">
    <property type="component" value="Unassembled WGS sequence"/>
</dbReference>
<feature type="domain" description="Terminase large subunit GpA endonuclease" evidence="3">
    <location>
        <begin position="341"/>
        <end position="623"/>
    </location>
</feature>
<dbReference type="Pfam" id="PF20454">
    <property type="entry name" value="GpA_nuclease"/>
    <property type="match status" value="1"/>
</dbReference>
<feature type="compositionally biased region" description="Basic residues" evidence="1">
    <location>
        <begin position="677"/>
        <end position="687"/>
    </location>
</feature>
<dbReference type="GO" id="GO:0004519">
    <property type="term" value="F:endonuclease activity"/>
    <property type="evidence" value="ECO:0007669"/>
    <property type="project" value="InterPro"/>
</dbReference>
<accession>A0A2T4JG50</accession>
<evidence type="ECO:0000259" key="3">
    <source>
        <dbReference type="Pfam" id="PF20454"/>
    </source>
</evidence>
<evidence type="ECO:0000313" key="5">
    <source>
        <dbReference type="Proteomes" id="UP000241899"/>
    </source>
</evidence>
<reference evidence="4 5" key="1">
    <citation type="submission" date="2018-03" db="EMBL/GenBank/DDBJ databases">
        <title>Rhodobacter veldkampii.</title>
        <authorList>
            <person name="Meyer T.E."/>
            <person name="Miller S."/>
            <person name="Lodha T."/>
            <person name="Gandham S."/>
            <person name="Chintalapati S."/>
            <person name="Chintalapati V.R."/>
        </authorList>
    </citation>
    <scope>NUCLEOTIDE SEQUENCE [LARGE SCALE GENOMIC DNA]</scope>
    <source>
        <strain evidence="4 5">DSM 11550</strain>
    </source>
</reference>
<dbReference type="EMBL" id="PZKF01000029">
    <property type="protein sequence ID" value="PTE16881.1"/>
    <property type="molecule type" value="Genomic_DNA"/>
</dbReference>
<sequence length="687" mass="75853">MARLNVLQGRPTRQAQLWSLAAAIWRPSEKRDPAPWAAAHRIYPETAGIPGPRDPGLTPYMIPWSAAVHRGGYRRVVAVTSAQSGKTDSMLDIIGARLDQRPAPILYVGPTKEFLTDQFEPRLMALLDEADTLANKVVRGRRMKKTLKHVAGVRLRLAHAGSSTALKSDPAALALIDEYDEMMANVKGQGDVLGLVEARGETYADFVTAITSTPARGLVEIEPDDTSGLEFWARSAPEDLESPIWKLWQEGTRHHWTWPCRHCAEFFIPRFKQLRWPDRATPAQAKQAATLECPRCGGQHSEADKAWMNARGTMVAPGQRVEFKDDAPYVTGAPADNSTLSMWTSGLCSPFVTWGQRAETYLTALQSGDHDRIQTAMNAGFGECYAMTASGDVPDWQEIMERRQPYRPGDVPAGGLRLVMGVDVQKFSLVYVIRAFGARGTSWLIDNGQLYGPTEDDDVWSALADLMLTPVGGMQIEKVFVDSGFRPDKPELGNEHKVYEFCRRYSWLCAPTKGKDIQSPPYRVSKIEVKPDGKKALYSIDLVTLSTDFFKSLVMSRIRTPADQPGAFHVHEAVSEDYCKQLTSEARVVVEGKPIWVKRSRNNHFLDCEALCAAIGYTLNVQRIPEGVERKTALEAAVPDGHDPTQVTAPEPDRSKAPPPASRSSPGHGGSGALRGRFARHGSRLNG</sequence>
<dbReference type="GO" id="GO:0016887">
    <property type="term" value="F:ATP hydrolysis activity"/>
    <property type="evidence" value="ECO:0007669"/>
    <property type="project" value="InterPro"/>
</dbReference>
<evidence type="ECO:0000259" key="2">
    <source>
        <dbReference type="Pfam" id="PF05876"/>
    </source>
</evidence>
<dbReference type="Pfam" id="PF05876">
    <property type="entry name" value="GpA_ATPase"/>
    <property type="match status" value="1"/>
</dbReference>
<feature type="region of interest" description="Disordered" evidence="1">
    <location>
        <begin position="636"/>
        <end position="687"/>
    </location>
</feature>
<feature type="domain" description="Phage terminase large subunit GpA ATPase" evidence="2">
    <location>
        <begin position="49"/>
        <end position="312"/>
    </location>
</feature>
<gene>
    <name evidence="4" type="ORF">C5F46_11940</name>
</gene>
<dbReference type="InterPro" id="IPR046453">
    <property type="entry name" value="GpA_ATPase"/>
</dbReference>